<feature type="transmembrane region" description="Helical" evidence="8">
    <location>
        <begin position="116"/>
        <end position="139"/>
    </location>
</feature>
<evidence type="ECO:0000256" key="2">
    <source>
        <dbReference type="ARBA" id="ARBA00007015"/>
    </source>
</evidence>
<dbReference type="AlphaFoldDB" id="A0A504X6V1"/>
<feature type="region of interest" description="Disordered" evidence="7">
    <location>
        <begin position="1"/>
        <end position="98"/>
    </location>
</feature>
<evidence type="ECO:0000313" key="10">
    <source>
        <dbReference type="Proteomes" id="UP000318447"/>
    </source>
</evidence>
<feature type="transmembrane region" description="Helical" evidence="8">
    <location>
        <begin position="184"/>
        <end position="202"/>
    </location>
</feature>
<feature type="transmembrane region" description="Helical" evidence="8">
    <location>
        <begin position="526"/>
        <end position="546"/>
    </location>
</feature>
<keyword evidence="3" id="KW-0813">Transport</keyword>
<feature type="transmembrane region" description="Helical" evidence="8">
    <location>
        <begin position="379"/>
        <end position="399"/>
    </location>
</feature>
<evidence type="ECO:0000256" key="1">
    <source>
        <dbReference type="ARBA" id="ARBA00004141"/>
    </source>
</evidence>
<dbReference type="VEuPathDB" id="TriTrypDB:LdBPK_323870.1"/>
<feature type="transmembrane region" description="Helical" evidence="8">
    <location>
        <begin position="151"/>
        <end position="177"/>
    </location>
</feature>
<feature type="transmembrane region" description="Helical" evidence="8">
    <location>
        <begin position="492"/>
        <end position="514"/>
    </location>
</feature>
<comment type="similarity">
    <text evidence="2">Belongs to the major facilitator superfamily. Folate-biopterin transporter (TC 2.A.71) family.</text>
</comment>
<feature type="transmembrane region" description="Helical" evidence="8">
    <location>
        <begin position="260"/>
        <end position="280"/>
    </location>
</feature>
<dbReference type="PANTHER" id="PTHR31585">
    <property type="entry name" value="FOLATE-BIOPTERIN TRANSPORTER 1, CHLOROPLASTIC"/>
    <property type="match status" value="1"/>
</dbReference>
<evidence type="ECO:0000256" key="6">
    <source>
        <dbReference type="ARBA" id="ARBA00023136"/>
    </source>
</evidence>
<feature type="compositionally biased region" description="Polar residues" evidence="7">
    <location>
        <begin position="1"/>
        <end position="14"/>
    </location>
</feature>
<evidence type="ECO:0000256" key="7">
    <source>
        <dbReference type="SAM" id="MobiDB-lite"/>
    </source>
</evidence>
<proteinExistence type="inferred from homology"/>
<feature type="transmembrane region" description="Helical" evidence="8">
    <location>
        <begin position="341"/>
        <end position="359"/>
    </location>
</feature>
<evidence type="ECO:0000256" key="8">
    <source>
        <dbReference type="SAM" id="Phobius"/>
    </source>
</evidence>
<dbReference type="SUPFAM" id="SSF103473">
    <property type="entry name" value="MFS general substrate transporter"/>
    <property type="match status" value="1"/>
</dbReference>
<feature type="transmembrane region" description="Helical" evidence="8">
    <location>
        <begin position="214"/>
        <end position="239"/>
    </location>
</feature>
<keyword evidence="5 8" id="KW-1133">Transmembrane helix</keyword>
<dbReference type="VEuPathDB" id="TriTrypDB:LdCL_320044700"/>
<dbReference type="InterPro" id="IPR039309">
    <property type="entry name" value="BT1"/>
</dbReference>
<feature type="transmembrane region" description="Helical" evidence="8">
    <location>
        <begin position="286"/>
        <end position="304"/>
    </location>
</feature>
<name>A0A504X6V1_LEIDO</name>
<feature type="compositionally biased region" description="Polar residues" evidence="7">
    <location>
        <begin position="47"/>
        <end position="62"/>
    </location>
</feature>
<evidence type="ECO:0000256" key="5">
    <source>
        <dbReference type="ARBA" id="ARBA00022989"/>
    </source>
</evidence>
<evidence type="ECO:0000256" key="4">
    <source>
        <dbReference type="ARBA" id="ARBA00022692"/>
    </source>
</evidence>
<dbReference type="PANTHER" id="PTHR31585:SF0">
    <property type="entry name" value="FOLATE-BIOPTERIN TRANSPORTER 1, CHLOROPLASTIC"/>
    <property type="match status" value="1"/>
</dbReference>
<comment type="subcellular location">
    <subcellularLocation>
        <location evidence="1">Membrane</location>
        <topology evidence="1">Multi-pass membrane protein</topology>
    </subcellularLocation>
</comment>
<dbReference type="Gene3D" id="1.20.1250.20">
    <property type="entry name" value="MFS general substrate transporter like domains"/>
    <property type="match status" value="1"/>
</dbReference>
<dbReference type="EMBL" id="RHLC01000009">
    <property type="protein sequence ID" value="TPP43884.1"/>
    <property type="molecule type" value="Genomic_DNA"/>
</dbReference>
<evidence type="ECO:0000256" key="3">
    <source>
        <dbReference type="ARBA" id="ARBA00022448"/>
    </source>
</evidence>
<sequence>MVTPVPYTSRTAFSMGSRESIPTPSSVPVSWRRSGALPADLGLARSRVSSGADQDNVQSCRSEPSHDSDEGDAGRASVDADHCKGDSPTATDATGLLHPNHQGLTRRLACPTIPRMVTLLLLFSSLVQGFSSSVISIFINRELALQPVEVTQYWMCIGCTMWCQPIVGYISDAVVVFSEKRRPLFVLAAVSNTVIYTVYSLFPGATSSFGRLVALSMVSQFCTMGLYIPLNGLVVELGWHDAETAEESNARMSAIVSKTMVWRSTGSLAGAVLHTCLIALLSVRPLLSIAGILFLVLVPIVLVTPRRLFLRSSTHDCSFCRHVAKACRMAWRRLDIRDPRSDGLCFIIVLAFVFVYTMMPDAGSVYYSYLYVVFDFPNWFYSINGCVDQLGSIAGAYVFSCWAGRRATQEARGGARMSLFFIFTIGSVAWAVGYATNLLLCTGFITETLGMSAAVYVPVDTFFTSLVARFAFMPTLVMAAEHAPKFFEATTFEVFSAASMGGSIVSGMLISSIAKGLHITRTDYSQLWALIVVSIVAKLAPIFLAYHLPERCSARGDEGRRDDAVVVAGDEGRDSTARANGATHLSARVL</sequence>
<evidence type="ECO:0000313" key="9">
    <source>
        <dbReference type="EMBL" id="TPP43884.1"/>
    </source>
</evidence>
<keyword evidence="4 8" id="KW-0812">Transmembrane</keyword>
<comment type="caution">
    <text evidence="9">The sequence shown here is derived from an EMBL/GenBank/DDBJ whole genome shotgun (WGS) entry which is preliminary data.</text>
</comment>
<dbReference type="VEuPathDB" id="TriTrypDB:LDHU3_32.5000"/>
<dbReference type="Proteomes" id="UP000318447">
    <property type="component" value="Unassembled WGS sequence"/>
</dbReference>
<feature type="transmembrane region" description="Helical" evidence="8">
    <location>
        <begin position="451"/>
        <end position="472"/>
    </location>
</feature>
<reference evidence="10" key="1">
    <citation type="submission" date="2019-02" db="EMBL/GenBank/DDBJ databases">
        <title>FDA dAtabase for Regulatory Grade micrObial Sequences (FDA-ARGOS): Supporting development and validation of Infectious Disease Dx tests.</title>
        <authorList>
            <person name="Duncan R."/>
            <person name="Fisher C."/>
            <person name="Tallon L."/>
            <person name="Sadzewicz L."/>
            <person name="Sengamalay N."/>
            <person name="Ott S."/>
            <person name="Godinez A."/>
            <person name="Nagaraj S."/>
            <person name="Vavikolanu K."/>
            <person name="Nadendla S."/>
            <person name="Aluvathingal J."/>
            <person name="Sichtig H."/>
        </authorList>
    </citation>
    <scope>NUCLEOTIDE SEQUENCE [LARGE SCALE GENOMIC DNA]</scope>
    <source>
        <strain evidence="10">FDAARGOS_361</strain>
    </source>
</reference>
<organism evidence="9 10">
    <name type="scientific">Leishmania donovani</name>
    <dbReference type="NCBI Taxonomy" id="5661"/>
    <lineage>
        <taxon>Eukaryota</taxon>
        <taxon>Discoba</taxon>
        <taxon>Euglenozoa</taxon>
        <taxon>Kinetoplastea</taxon>
        <taxon>Metakinetoplastina</taxon>
        <taxon>Trypanosomatida</taxon>
        <taxon>Trypanosomatidae</taxon>
        <taxon>Leishmaniinae</taxon>
        <taxon>Leishmania</taxon>
    </lineage>
</organism>
<protein>
    <submittedName>
        <fullName evidence="9">BT1 family protein</fullName>
    </submittedName>
</protein>
<gene>
    <name evidence="9" type="ORF">CGC21_21415</name>
</gene>
<dbReference type="Pfam" id="PF03092">
    <property type="entry name" value="BT1"/>
    <property type="match status" value="1"/>
</dbReference>
<feature type="transmembrane region" description="Helical" evidence="8">
    <location>
        <begin position="419"/>
        <end position="445"/>
    </location>
</feature>
<dbReference type="GO" id="GO:0016020">
    <property type="term" value="C:membrane"/>
    <property type="evidence" value="ECO:0007669"/>
    <property type="project" value="UniProtKB-SubCell"/>
</dbReference>
<accession>A0A504X6V1</accession>
<dbReference type="InterPro" id="IPR036259">
    <property type="entry name" value="MFS_trans_sf"/>
</dbReference>
<keyword evidence="6 8" id="KW-0472">Membrane</keyword>